<dbReference type="InterPro" id="IPR001584">
    <property type="entry name" value="Integrase_cat-core"/>
</dbReference>
<dbReference type="Proteomes" id="UP000601435">
    <property type="component" value="Unassembled WGS sequence"/>
</dbReference>
<sequence length="1495" mass="168025">GNDEAMKVHQDPQWERSLKKYVENGKFEDGYCAISSMPWATDVMNEDLVKTVTDLPRTDKEAWDLMLELGFNRRMRKRMMHKDWIVMFFSGRRRPVDKMFKMFENNGTKVLDVDTLRISQLNMLRAGNGVMKLMLWGAATGRIAGIFAGVPRNNSFEHALRVIVVNEVAKMGRKVMCEAADVPEDGVAMSIWASSQAEEDESSTVWLHKWFRQWVSHNMMDVHHFEQGALGHPLRHYVVVVGAYDGEDVGPRNAEVEAKDCYVMSADTLGPVRVPGPKGEKYAVVFTYQFPKMKMGPQDVPVEDDESDGWNLDAKVSAAASKKEPEHDVEEDLGEYSPDEEPGVPLDEAVEHWECEHGPLPELPEVPTISTTTSERIGRPNEDWWEFREVEGVLVRHHVIPRLQLFRPTMANGCPVPPIKLEPSGVTEVKFVGGGVDMETSDWHGYKSGARALEKKWTGTSTFKVSQAEVTEEEEVLDKDEKSWEALIGDLTKPVEMETIYMVYPIRNKRSGDIMLAIQEAVLRLKLLGFPVARLHLDRGSEFASKGLRKWLLERDIYHTRSESLVPQTNGAAERGVRWFKTKAKVLLAEANVAVKYWTLAMQHAANRQIYYKLGISKPPLLPFGTSVMIRRKVFGNNKKYDLTDRREQGVYLGLSDTIKGGAIVLRPTGILTETLNLRSGVVDPRRLLREPSDDDTVVQGEGRGDQEEEQALIDLPEANHRLRGKQAAPELRAVRKGEETTLDGEQYVLPPEEWAVMSYVLVERPEYVYVANTQLRCKEKDVAFEDQRNRPGSLNYAVEIGGSQSGGLWLAGKDYVRQCKGGSDARELQQELPDGVVLAGTLYNINQKAIAFDPKGEHAYLKPEVERWILVGFTPLGVEKLLPGDQSALRERGFPLAGTGVDKFLEEYLPEYDEDWECGADIGDSDEEELECRARTLRCVLQQEVEGPELEAQGSYLQHLEYAREVCERDLEEIDRERLVRLMKISPNEAQDFEVERLLQSLQAPLEVVHKVSLQEVRGHIALWTEAIHKEVDALISSGTIRRLSPEQTRELKKQGLKVLPGKAVFTAKPPSEENFFMVFQLQQWWFWLELQLQIYYVNMVFKSVRVILSQFHAAENGFKMKSQEMKTVHRKRSRPELAHSVACMAGKALKKPLRTLEISKRVIQYLAKTADYGIMYKPSRDDPLLVVYSDASFAPGGDRSFGRVMAQIGGMLVAWRASKQPVITLSVAEAELYEGVAAVQLGLGVGAMMSEVAVYPVMHLRIDNAAAQGLASQAPGSWKTRHLRVRARFLRQEVSAQRLVITHVPGSLQKADIGTKGFDLPKFKELMSLWGILPYSLEVGSTALRMLRASSTGRMLLFVVLCLLLIRSGGYQGRLTSGWFNGVLLRGYSMRGGCDSVMGGTEENDDFSSWLVDGVSTKEEKAGTTQEPGPDRGSGGDPSAHDTWKPLIRRSSELGWATIHTKQDAGEAANTYNYAYEGGAAKDRGNYLNEVFA</sequence>
<keyword evidence="3" id="KW-0255">Endonuclease</keyword>
<evidence type="ECO:0000256" key="1">
    <source>
        <dbReference type="ARBA" id="ARBA00022722"/>
    </source>
</evidence>
<accession>A0A812JTM5</accession>
<keyword evidence="6" id="KW-0229">DNA integration</keyword>
<dbReference type="InterPro" id="IPR039537">
    <property type="entry name" value="Retrotran_Ty1/copia-like"/>
</dbReference>
<dbReference type="GO" id="GO:0016787">
    <property type="term" value="F:hydrolase activity"/>
    <property type="evidence" value="ECO:0007669"/>
    <property type="project" value="UniProtKB-KW"/>
</dbReference>
<keyword evidence="1" id="KW-0540">Nuclease</keyword>
<feature type="region of interest" description="Disordered" evidence="10">
    <location>
        <begin position="316"/>
        <end position="342"/>
    </location>
</feature>
<evidence type="ECO:0000259" key="11">
    <source>
        <dbReference type="PROSITE" id="PS50994"/>
    </source>
</evidence>
<dbReference type="GO" id="GO:0015074">
    <property type="term" value="P:DNA integration"/>
    <property type="evidence" value="ECO:0007669"/>
    <property type="project" value="UniProtKB-KW"/>
</dbReference>
<keyword evidence="5" id="KW-0460">Magnesium</keyword>
<proteinExistence type="predicted"/>
<feature type="region of interest" description="Disordered" evidence="10">
    <location>
        <begin position="1420"/>
        <end position="1446"/>
    </location>
</feature>
<evidence type="ECO:0000256" key="7">
    <source>
        <dbReference type="ARBA" id="ARBA00022918"/>
    </source>
</evidence>
<keyword evidence="8" id="KW-0808">Transferase</keyword>
<evidence type="ECO:0000256" key="6">
    <source>
        <dbReference type="ARBA" id="ARBA00022908"/>
    </source>
</evidence>
<dbReference type="SUPFAM" id="SSF53098">
    <property type="entry name" value="Ribonuclease H-like"/>
    <property type="match status" value="1"/>
</dbReference>
<keyword evidence="4" id="KW-0378">Hydrolase</keyword>
<keyword evidence="9" id="KW-0233">DNA recombination</keyword>
<dbReference type="EMBL" id="CAJNJA010006767">
    <property type="protein sequence ID" value="CAE7215197.1"/>
    <property type="molecule type" value="Genomic_DNA"/>
</dbReference>
<keyword evidence="13" id="KW-1185">Reference proteome</keyword>
<dbReference type="PROSITE" id="PS50994">
    <property type="entry name" value="INTEGRASE"/>
    <property type="match status" value="1"/>
</dbReference>
<dbReference type="PANTHER" id="PTHR42648:SF11">
    <property type="entry name" value="TRANSPOSON TY4-P GAG-POL POLYPROTEIN"/>
    <property type="match status" value="1"/>
</dbReference>
<protein>
    <submittedName>
        <fullName evidence="12">GIP protein</fullName>
    </submittedName>
</protein>
<organism evidence="12 13">
    <name type="scientific">Symbiodinium necroappetens</name>
    <dbReference type="NCBI Taxonomy" id="1628268"/>
    <lineage>
        <taxon>Eukaryota</taxon>
        <taxon>Sar</taxon>
        <taxon>Alveolata</taxon>
        <taxon>Dinophyceae</taxon>
        <taxon>Suessiales</taxon>
        <taxon>Symbiodiniaceae</taxon>
        <taxon>Symbiodinium</taxon>
    </lineage>
</organism>
<dbReference type="InterPro" id="IPR036397">
    <property type="entry name" value="RNaseH_sf"/>
</dbReference>
<feature type="compositionally biased region" description="Acidic residues" evidence="10">
    <location>
        <begin position="327"/>
        <end position="342"/>
    </location>
</feature>
<dbReference type="InterPro" id="IPR012337">
    <property type="entry name" value="RNaseH-like_sf"/>
</dbReference>
<evidence type="ECO:0000256" key="2">
    <source>
        <dbReference type="ARBA" id="ARBA00022723"/>
    </source>
</evidence>
<name>A0A812JTM5_9DINO</name>
<evidence type="ECO:0000256" key="10">
    <source>
        <dbReference type="SAM" id="MobiDB-lite"/>
    </source>
</evidence>
<dbReference type="GO" id="GO:0006310">
    <property type="term" value="P:DNA recombination"/>
    <property type="evidence" value="ECO:0007669"/>
    <property type="project" value="UniProtKB-KW"/>
</dbReference>
<dbReference type="GO" id="GO:0046872">
    <property type="term" value="F:metal ion binding"/>
    <property type="evidence" value="ECO:0007669"/>
    <property type="project" value="UniProtKB-KW"/>
</dbReference>
<dbReference type="OrthoDB" id="434119at2759"/>
<dbReference type="GO" id="GO:0003887">
    <property type="term" value="F:DNA-directed DNA polymerase activity"/>
    <property type="evidence" value="ECO:0007669"/>
    <property type="project" value="UniProtKB-KW"/>
</dbReference>
<dbReference type="PANTHER" id="PTHR42648">
    <property type="entry name" value="TRANSPOSASE, PUTATIVE-RELATED"/>
    <property type="match status" value="1"/>
</dbReference>
<feature type="non-terminal residue" evidence="12">
    <location>
        <position position="1495"/>
    </location>
</feature>
<evidence type="ECO:0000256" key="5">
    <source>
        <dbReference type="ARBA" id="ARBA00022842"/>
    </source>
</evidence>
<keyword evidence="7" id="KW-0695">RNA-directed DNA polymerase</keyword>
<comment type="caution">
    <text evidence="12">The sequence shown here is derived from an EMBL/GenBank/DDBJ whole genome shotgun (WGS) entry which is preliminary data.</text>
</comment>
<dbReference type="GO" id="GO:0003964">
    <property type="term" value="F:RNA-directed DNA polymerase activity"/>
    <property type="evidence" value="ECO:0007669"/>
    <property type="project" value="UniProtKB-KW"/>
</dbReference>
<dbReference type="GO" id="GO:0003676">
    <property type="term" value="F:nucleic acid binding"/>
    <property type="evidence" value="ECO:0007669"/>
    <property type="project" value="InterPro"/>
</dbReference>
<dbReference type="Gene3D" id="3.30.420.10">
    <property type="entry name" value="Ribonuclease H-like superfamily/Ribonuclease H"/>
    <property type="match status" value="1"/>
</dbReference>
<keyword evidence="2" id="KW-0479">Metal-binding</keyword>
<evidence type="ECO:0000256" key="4">
    <source>
        <dbReference type="ARBA" id="ARBA00022801"/>
    </source>
</evidence>
<evidence type="ECO:0000256" key="9">
    <source>
        <dbReference type="ARBA" id="ARBA00023172"/>
    </source>
</evidence>
<dbReference type="GO" id="GO:0004519">
    <property type="term" value="F:endonuclease activity"/>
    <property type="evidence" value="ECO:0007669"/>
    <property type="project" value="UniProtKB-KW"/>
</dbReference>
<evidence type="ECO:0000256" key="3">
    <source>
        <dbReference type="ARBA" id="ARBA00022759"/>
    </source>
</evidence>
<evidence type="ECO:0000313" key="12">
    <source>
        <dbReference type="EMBL" id="CAE7215197.1"/>
    </source>
</evidence>
<evidence type="ECO:0000313" key="13">
    <source>
        <dbReference type="Proteomes" id="UP000601435"/>
    </source>
</evidence>
<dbReference type="CDD" id="cd09272">
    <property type="entry name" value="RNase_HI_RT_Ty1"/>
    <property type="match status" value="1"/>
</dbReference>
<keyword evidence="8" id="KW-0239">DNA-directed DNA polymerase</keyword>
<evidence type="ECO:0000256" key="8">
    <source>
        <dbReference type="ARBA" id="ARBA00022932"/>
    </source>
</evidence>
<gene>
    <name evidence="12" type="primary">GIP</name>
    <name evidence="12" type="ORF">SNEC2469_LOCUS2429</name>
</gene>
<keyword evidence="8" id="KW-0548">Nucleotidyltransferase</keyword>
<feature type="domain" description="Integrase catalytic" evidence="11">
    <location>
        <begin position="502"/>
        <end position="631"/>
    </location>
</feature>
<reference evidence="12" key="1">
    <citation type="submission" date="2021-02" db="EMBL/GenBank/DDBJ databases">
        <authorList>
            <person name="Dougan E. K."/>
            <person name="Rhodes N."/>
            <person name="Thang M."/>
            <person name="Chan C."/>
        </authorList>
    </citation>
    <scope>NUCLEOTIDE SEQUENCE</scope>
</reference>